<dbReference type="SUPFAM" id="SSF47616">
    <property type="entry name" value="GST C-terminal domain-like"/>
    <property type="match status" value="1"/>
</dbReference>
<evidence type="ECO:0000313" key="1">
    <source>
        <dbReference type="EMBL" id="GAG92150.1"/>
    </source>
</evidence>
<organism evidence="1">
    <name type="scientific">marine sediment metagenome</name>
    <dbReference type="NCBI Taxonomy" id="412755"/>
    <lineage>
        <taxon>unclassified sequences</taxon>
        <taxon>metagenomes</taxon>
        <taxon>ecological metagenomes</taxon>
    </lineage>
</organism>
<accession>X1BAP0</accession>
<dbReference type="Gene3D" id="1.20.1050.10">
    <property type="match status" value="1"/>
</dbReference>
<dbReference type="EMBL" id="BART01022083">
    <property type="protein sequence ID" value="GAG92150.1"/>
    <property type="molecule type" value="Genomic_DNA"/>
</dbReference>
<sequence>VVQFPDGEYRTDSSPIIHDLEKLHPTTRSVIPADPAQAFLSDLIEDMADEWLTKCLFHYRFSSSSDSRSGASWVIDDTYPATTTAELTPLVAAFIERQVARMPLVGCTPANAPIIELFYVTVLDILEPFVATDQFLFGTRPSLADFGLYGQLNTLARDPTPMAIMRERAPRTEHWVRRLDDLSGVNGKWLTGLNDLSPAVDELLGLAGRFYLPFLNANAQSIDVGDPAVKVVLDGHAYTQPVYRYQAKCYDYLLRRFDGLPDEARERLRPLLDKANCLPYLTR</sequence>
<proteinExistence type="predicted"/>
<dbReference type="CDD" id="cd00299">
    <property type="entry name" value="GST_C_family"/>
    <property type="match status" value="1"/>
</dbReference>
<evidence type="ECO:0008006" key="2">
    <source>
        <dbReference type="Google" id="ProtNLM"/>
    </source>
</evidence>
<dbReference type="AlphaFoldDB" id="X1BAP0"/>
<reference evidence="1" key="1">
    <citation type="journal article" date="2014" name="Front. Microbiol.">
        <title>High frequency of phylogenetically diverse reductive dehalogenase-homologous genes in deep subseafloor sedimentary metagenomes.</title>
        <authorList>
            <person name="Kawai M."/>
            <person name="Futagami T."/>
            <person name="Toyoda A."/>
            <person name="Takaki Y."/>
            <person name="Nishi S."/>
            <person name="Hori S."/>
            <person name="Arai W."/>
            <person name="Tsubouchi T."/>
            <person name="Morono Y."/>
            <person name="Uchiyama I."/>
            <person name="Ito T."/>
            <person name="Fujiyama A."/>
            <person name="Inagaki F."/>
            <person name="Takami H."/>
        </authorList>
    </citation>
    <scope>NUCLEOTIDE SEQUENCE</scope>
    <source>
        <strain evidence="1">Expedition CK06-06</strain>
    </source>
</reference>
<protein>
    <recommendedName>
        <fullName evidence="2">GST C-terminal domain-containing protein</fullName>
    </recommendedName>
</protein>
<gene>
    <name evidence="1" type="ORF">S01H4_40533</name>
</gene>
<name>X1BAP0_9ZZZZ</name>
<dbReference type="InterPro" id="IPR036282">
    <property type="entry name" value="Glutathione-S-Trfase_C_sf"/>
</dbReference>
<comment type="caution">
    <text evidence="1">The sequence shown here is derived from an EMBL/GenBank/DDBJ whole genome shotgun (WGS) entry which is preliminary data.</text>
</comment>
<feature type="non-terminal residue" evidence="1">
    <location>
        <position position="1"/>
    </location>
</feature>